<dbReference type="STRING" id="1085623.GNIT_1879"/>
<evidence type="ECO:0000313" key="10">
    <source>
        <dbReference type="Proteomes" id="UP000009282"/>
    </source>
</evidence>
<evidence type="ECO:0000256" key="1">
    <source>
        <dbReference type="ARBA" id="ARBA00022490"/>
    </source>
</evidence>
<dbReference type="InterPro" id="IPR002052">
    <property type="entry name" value="DNA_methylase_N6_adenine_CS"/>
</dbReference>
<protein>
    <recommendedName>
        <fullName evidence="6">Ribosomal RNA large subunit methyltransferase K/L</fullName>
    </recommendedName>
    <domain>
        <recommendedName>
            <fullName evidence="6">23S rRNA m2G2445 methyltransferase</fullName>
            <ecNumber evidence="6">2.1.1.173</ecNumber>
        </recommendedName>
        <alternativeName>
            <fullName evidence="6">rRNA (guanine-N(2)-)-methyltransferase RlmL</fullName>
        </alternativeName>
    </domain>
    <domain>
        <recommendedName>
            <fullName evidence="6">23S rRNA m7G2069 methyltransferase</fullName>
            <ecNumber evidence="6">2.1.1.264</ecNumber>
        </recommendedName>
        <alternativeName>
            <fullName evidence="6">rRNA (guanine-N(7)-)-methyltransferase RlmK</fullName>
        </alternativeName>
    </domain>
</protein>
<dbReference type="NCBIfam" id="NF008748">
    <property type="entry name" value="PRK11783.1"/>
    <property type="match status" value="1"/>
</dbReference>
<dbReference type="SUPFAM" id="SSF53335">
    <property type="entry name" value="S-adenosyl-L-methionine-dependent methyltransferases"/>
    <property type="match status" value="2"/>
</dbReference>
<keyword evidence="2 6" id="KW-0698">rRNA processing</keyword>
<dbReference type="HAMAP" id="MF_01858">
    <property type="entry name" value="23SrRNA_methyltr_KL"/>
    <property type="match status" value="1"/>
</dbReference>
<evidence type="ECO:0000256" key="2">
    <source>
        <dbReference type="ARBA" id="ARBA00022552"/>
    </source>
</evidence>
<comment type="catalytic activity">
    <reaction evidence="6">
        <text>guanosine(2445) in 23S rRNA + S-adenosyl-L-methionine = N(2)-methylguanosine(2445) in 23S rRNA + S-adenosyl-L-homocysteine + H(+)</text>
        <dbReference type="Rhea" id="RHEA:42740"/>
        <dbReference type="Rhea" id="RHEA-COMP:10215"/>
        <dbReference type="Rhea" id="RHEA-COMP:10216"/>
        <dbReference type="ChEBI" id="CHEBI:15378"/>
        <dbReference type="ChEBI" id="CHEBI:57856"/>
        <dbReference type="ChEBI" id="CHEBI:59789"/>
        <dbReference type="ChEBI" id="CHEBI:74269"/>
        <dbReference type="ChEBI" id="CHEBI:74481"/>
        <dbReference type="EC" id="2.1.1.173"/>
    </reaction>
</comment>
<dbReference type="InterPro" id="IPR029063">
    <property type="entry name" value="SAM-dependent_MTases_sf"/>
</dbReference>
<dbReference type="GO" id="GO:0005737">
    <property type="term" value="C:cytoplasm"/>
    <property type="evidence" value="ECO:0007669"/>
    <property type="project" value="UniProtKB-SubCell"/>
</dbReference>
<dbReference type="Proteomes" id="UP000009282">
    <property type="component" value="Chromosome"/>
</dbReference>
<dbReference type="KEGG" id="gni:GNIT_1879"/>
<dbReference type="EC" id="2.1.1.264" evidence="6"/>
<dbReference type="InterPro" id="IPR053943">
    <property type="entry name" value="RlmKL-like_Mtase_CS"/>
</dbReference>
<dbReference type="OrthoDB" id="9809404at2"/>
<dbReference type="Pfam" id="PF10672">
    <property type="entry name" value="Methyltrans_SAM"/>
    <property type="match status" value="1"/>
</dbReference>
<dbReference type="Pfam" id="PF01170">
    <property type="entry name" value="UPF0020"/>
    <property type="match status" value="1"/>
</dbReference>
<dbReference type="Gene3D" id="3.30.2130.30">
    <property type="match status" value="1"/>
</dbReference>
<keyword evidence="1 6" id="KW-0963">Cytoplasm</keyword>
<dbReference type="RefSeq" id="WP_014108862.1">
    <property type="nucleotide sequence ID" value="NC_016041.1"/>
</dbReference>
<evidence type="ECO:0000313" key="9">
    <source>
        <dbReference type="EMBL" id="AEP29988.1"/>
    </source>
</evidence>
<organism evidence="9 10">
    <name type="scientific">Glaciecola nitratireducens (strain JCM 12485 / KCTC 12276 / FR1064)</name>
    <dbReference type="NCBI Taxonomy" id="1085623"/>
    <lineage>
        <taxon>Bacteria</taxon>
        <taxon>Pseudomonadati</taxon>
        <taxon>Pseudomonadota</taxon>
        <taxon>Gammaproteobacteria</taxon>
        <taxon>Alteromonadales</taxon>
        <taxon>Alteromonadaceae</taxon>
        <taxon>Brumicola</taxon>
    </lineage>
</organism>
<keyword evidence="3 6" id="KW-0489">Methyltransferase</keyword>
<evidence type="ECO:0000256" key="3">
    <source>
        <dbReference type="ARBA" id="ARBA00022603"/>
    </source>
</evidence>
<dbReference type="EC" id="2.1.1.173" evidence="6"/>
<evidence type="ECO:0000256" key="5">
    <source>
        <dbReference type="ARBA" id="ARBA00022691"/>
    </source>
</evidence>
<dbReference type="PIRSF" id="PIRSF037618">
    <property type="entry name" value="RNA_Mtase_bacteria_prd"/>
    <property type="match status" value="1"/>
</dbReference>
<dbReference type="Pfam" id="PF02926">
    <property type="entry name" value="THUMP"/>
    <property type="match status" value="1"/>
</dbReference>
<keyword evidence="5 6" id="KW-0949">S-adenosyl-L-methionine</keyword>
<dbReference type="CDD" id="cd11715">
    <property type="entry name" value="THUMP_AdoMetMT"/>
    <property type="match status" value="1"/>
</dbReference>
<dbReference type="InterPro" id="IPR019614">
    <property type="entry name" value="SAM-dep_methyl-trfase"/>
</dbReference>
<sequence length="741" mass="83822">MHKLIVTTSKGLDELLKTEIEQILSTLNIVESTSDTKNSTSAEDDADDYELPALKLQPGQVSFEGTLKDAYQLCLHSRLANRVLLVVAEGTVNSAEELYDVAKEADWPSQFDSYVPFMIQFNGTNNAINNSQFGALKVKDAIVDQFQEAGFERPSVDKLKPGIVIQARLRRDSLHLCIDLSGGSLHKRGYRTDAGEAPLKEHVAAGILMRSGWAQDANSVLLDPMCGSGTIPIEAAMMAANIPPNLDKETWGFEHWNQHEKNTFSEVVAQASKRVKTPNAAIYAYDLSTKIVELAEQNAMRAGVADFITFKQCDVLDAVITEAHNNTASNNAEDEASEPAVKGYIVSNPPYGERLGEYTSLLPLFDKLGHHLKKHFANWHVSLLSSNQDLLKALKLRYTKSYKLMNGKLECVLMNYQISGQNLEIFESQTDENHEFANRLRKNLKRLKPWIKRSDTNAYRVYDADLPHYNLAIDIYNDWVVVQEYAAPKDVPEEKAKQRLQEALIHIPKVLGIPASKMAVKVRRQNKGKEQYEKVAQKGQRVIVHEHEAQFYINPTDYLDVGLFLDHRDTRLLFKQQCVNKDVLNLFAYTGSVSVHAAKAKAKSVTTVDMSNTYIEWAKDNFSLNKLNGSYQFIQADCLKWLTREHGQYDLMFIDPPSFSNSKRMDDTWDVQRDHVSLLSDARACLKPGGKIFFSNNLRQFKLDQNAVEALGFKVEDITQKTIPEDFKRNQKIHKCWILSL</sequence>
<comment type="catalytic activity">
    <reaction evidence="6">
        <text>guanosine(2069) in 23S rRNA + S-adenosyl-L-methionine = N(2)-methylguanosine(2069) in 23S rRNA + S-adenosyl-L-homocysteine + H(+)</text>
        <dbReference type="Rhea" id="RHEA:43772"/>
        <dbReference type="Rhea" id="RHEA-COMP:10688"/>
        <dbReference type="Rhea" id="RHEA-COMP:10689"/>
        <dbReference type="ChEBI" id="CHEBI:15378"/>
        <dbReference type="ChEBI" id="CHEBI:57856"/>
        <dbReference type="ChEBI" id="CHEBI:59789"/>
        <dbReference type="ChEBI" id="CHEBI:74269"/>
        <dbReference type="ChEBI" id="CHEBI:74481"/>
        <dbReference type="EC" id="2.1.1.264"/>
    </reaction>
</comment>
<gene>
    <name evidence="6 9" type="primary">rlmL</name>
    <name evidence="9" type="ordered locus">GNIT_1879</name>
</gene>
<evidence type="ECO:0000256" key="6">
    <source>
        <dbReference type="HAMAP-Rule" id="MF_01858"/>
    </source>
</evidence>
<dbReference type="Gene3D" id="3.40.50.150">
    <property type="entry name" value="Vaccinia Virus protein VP39"/>
    <property type="match status" value="2"/>
</dbReference>
<dbReference type="Gene3D" id="3.30.750.80">
    <property type="entry name" value="RNA methyltransferase domain (HRMD) like"/>
    <property type="match status" value="1"/>
</dbReference>
<name>G4QHK2_GLANF</name>
<dbReference type="Pfam" id="PF22020">
    <property type="entry name" value="RlmL_1st"/>
    <property type="match status" value="1"/>
</dbReference>
<dbReference type="EMBL" id="CP003060">
    <property type="protein sequence ID" value="AEP29988.1"/>
    <property type="molecule type" value="Genomic_DNA"/>
</dbReference>
<evidence type="ECO:0000256" key="4">
    <source>
        <dbReference type="ARBA" id="ARBA00022679"/>
    </source>
</evidence>
<proteinExistence type="inferred from homology"/>
<dbReference type="PROSITE" id="PS01261">
    <property type="entry name" value="UPF0020"/>
    <property type="match status" value="1"/>
</dbReference>
<dbReference type="InterPro" id="IPR000241">
    <property type="entry name" value="RlmKL-like_Mtase"/>
</dbReference>
<dbReference type="InterPro" id="IPR004114">
    <property type="entry name" value="THUMP_dom"/>
</dbReference>
<dbReference type="GO" id="GO:0052915">
    <property type="term" value="F:23S rRNA (guanine(2445)-N(2))-methyltransferase activity"/>
    <property type="evidence" value="ECO:0007669"/>
    <property type="project" value="UniProtKB-UniRule"/>
</dbReference>
<dbReference type="CDD" id="cd02440">
    <property type="entry name" value="AdoMet_MTases"/>
    <property type="match status" value="1"/>
</dbReference>
<dbReference type="eggNOG" id="COG1092">
    <property type="taxonomic scope" value="Bacteria"/>
</dbReference>
<dbReference type="AlphaFoldDB" id="G4QHK2"/>
<keyword evidence="7" id="KW-0694">RNA-binding</keyword>
<evidence type="ECO:0000259" key="8">
    <source>
        <dbReference type="PROSITE" id="PS51165"/>
    </source>
</evidence>
<reference evidence="9 10" key="1">
    <citation type="journal article" date="2011" name="J. Bacteriol.">
        <title>Complete genome sequence of seawater bacterium Glaciecola nitratireducens FR1064T.</title>
        <authorList>
            <person name="Bian F."/>
            <person name="Qin Q.L."/>
            <person name="Xie B.B."/>
            <person name="Shu Y.L."/>
            <person name="Zhang X.Y."/>
            <person name="Yu Y."/>
            <person name="Chen B."/>
            <person name="Chen X.L."/>
            <person name="Zhou B.C."/>
            <person name="Zhang Y.Z."/>
        </authorList>
    </citation>
    <scope>NUCLEOTIDE SEQUENCE [LARGE SCALE GENOMIC DNA]</scope>
    <source>
        <strain evidence="10">JCM 12485 / KCTC 12276 / FR1064</strain>
    </source>
</reference>
<dbReference type="eggNOG" id="COG0116">
    <property type="taxonomic scope" value="Bacteria"/>
</dbReference>
<dbReference type="GO" id="GO:0070043">
    <property type="term" value="F:rRNA (guanine-N7-)-methyltransferase activity"/>
    <property type="evidence" value="ECO:0007669"/>
    <property type="project" value="UniProtKB-UniRule"/>
</dbReference>
<keyword evidence="10" id="KW-1185">Reference proteome</keyword>
<keyword evidence="4 6" id="KW-0808">Transferase</keyword>
<dbReference type="PANTHER" id="PTHR47313">
    <property type="entry name" value="RIBOSOMAL RNA LARGE SUBUNIT METHYLTRANSFERASE K/L"/>
    <property type="match status" value="1"/>
</dbReference>
<feature type="domain" description="THUMP" evidence="8">
    <location>
        <begin position="69"/>
        <end position="180"/>
    </location>
</feature>
<evidence type="ECO:0000256" key="7">
    <source>
        <dbReference type="PROSITE-ProRule" id="PRU00529"/>
    </source>
</evidence>
<dbReference type="GO" id="GO:0003723">
    <property type="term" value="F:RNA binding"/>
    <property type="evidence" value="ECO:0007669"/>
    <property type="project" value="UniProtKB-UniRule"/>
</dbReference>
<dbReference type="InterPro" id="IPR054170">
    <property type="entry name" value="RlmL_1st"/>
</dbReference>
<dbReference type="HOGENOM" id="CLU_014042_2_0_6"/>
<dbReference type="PROSITE" id="PS00092">
    <property type="entry name" value="N6_MTASE"/>
    <property type="match status" value="1"/>
</dbReference>
<comment type="subcellular location">
    <subcellularLocation>
        <location evidence="6">Cytoplasm</location>
    </subcellularLocation>
</comment>
<dbReference type="PANTHER" id="PTHR47313:SF1">
    <property type="entry name" value="RIBOSOMAL RNA LARGE SUBUNIT METHYLTRANSFERASE K_L"/>
    <property type="match status" value="1"/>
</dbReference>
<comment type="function">
    <text evidence="6">Specifically methylates the guanine in position 2445 (m2G2445) and the guanine in position 2069 (m7G2069) of 23S rRNA.</text>
</comment>
<accession>G4QHK2</accession>
<comment type="similarity">
    <text evidence="6">Belongs to the methyltransferase superfamily. RlmKL family.</text>
</comment>
<dbReference type="InterPro" id="IPR017244">
    <property type="entry name" value="23SrRNA_methyltr_KL"/>
</dbReference>
<dbReference type="PROSITE" id="PS51165">
    <property type="entry name" value="THUMP"/>
    <property type="match status" value="1"/>
</dbReference>
<dbReference type="SMART" id="SM00981">
    <property type="entry name" value="THUMP"/>
    <property type="match status" value="1"/>
</dbReference>